<evidence type="ECO:0000313" key="3">
    <source>
        <dbReference type="EnsemblProtists" id="EOD13583"/>
    </source>
</evidence>
<reference evidence="4" key="1">
    <citation type="journal article" date="2013" name="Nature">
        <title>Pan genome of the phytoplankton Emiliania underpins its global distribution.</title>
        <authorList>
            <person name="Read B.A."/>
            <person name="Kegel J."/>
            <person name="Klute M.J."/>
            <person name="Kuo A."/>
            <person name="Lefebvre S.C."/>
            <person name="Maumus F."/>
            <person name="Mayer C."/>
            <person name="Miller J."/>
            <person name="Monier A."/>
            <person name="Salamov A."/>
            <person name="Young J."/>
            <person name="Aguilar M."/>
            <person name="Claverie J.M."/>
            <person name="Frickenhaus S."/>
            <person name="Gonzalez K."/>
            <person name="Herman E.K."/>
            <person name="Lin Y.C."/>
            <person name="Napier J."/>
            <person name="Ogata H."/>
            <person name="Sarno A.F."/>
            <person name="Shmutz J."/>
            <person name="Schroeder D."/>
            <person name="de Vargas C."/>
            <person name="Verret F."/>
            <person name="von Dassow P."/>
            <person name="Valentin K."/>
            <person name="Van de Peer Y."/>
            <person name="Wheeler G."/>
            <person name="Dacks J.B."/>
            <person name="Delwiche C.F."/>
            <person name="Dyhrman S.T."/>
            <person name="Glockner G."/>
            <person name="John U."/>
            <person name="Richards T."/>
            <person name="Worden A.Z."/>
            <person name="Zhang X."/>
            <person name="Grigoriev I.V."/>
            <person name="Allen A.E."/>
            <person name="Bidle K."/>
            <person name="Borodovsky M."/>
            <person name="Bowler C."/>
            <person name="Brownlee C."/>
            <person name="Cock J.M."/>
            <person name="Elias M."/>
            <person name="Gladyshev V.N."/>
            <person name="Groth M."/>
            <person name="Guda C."/>
            <person name="Hadaegh A."/>
            <person name="Iglesias-Rodriguez M.D."/>
            <person name="Jenkins J."/>
            <person name="Jones B.M."/>
            <person name="Lawson T."/>
            <person name="Leese F."/>
            <person name="Lindquist E."/>
            <person name="Lobanov A."/>
            <person name="Lomsadze A."/>
            <person name="Malik S.B."/>
            <person name="Marsh M.E."/>
            <person name="Mackinder L."/>
            <person name="Mock T."/>
            <person name="Mueller-Roeber B."/>
            <person name="Pagarete A."/>
            <person name="Parker M."/>
            <person name="Probert I."/>
            <person name="Quesneville H."/>
            <person name="Raines C."/>
            <person name="Rensing S.A."/>
            <person name="Riano-Pachon D.M."/>
            <person name="Richier S."/>
            <person name="Rokitta S."/>
            <person name="Shiraiwa Y."/>
            <person name="Soanes D.M."/>
            <person name="van der Giezen M."/>
            <person name="Wahlund T.M."/>
            <person name="Williams B."/>
            <person name="Wilson W."/>
            <person name="Wolfe G."/>
            <person name="Wurch L.L."/>
        </authorList>
    </citation>
    <scope>NUCLEOTIDE SEQUENCE</scope>
</reference>
<dbReference type="HOGENOM" id="CLU_710659_0_0_1"/>
<protein>
    <recommendedName>
        <fullName evidence="2">PX domain-containing protein</fullName>
    </recommendedName>
</protein>
<organism evidence="3 4">
    <name type="scientific">Emiliania huxleyi (strain CCMP1516)</name>
    <dbReference type="NCBI Taxonomy" id="280463"/>
    <lineage>
        <taxon>Eukaryota</taxon>
        <taxon>Haptista</taxon>
        <taxon>Haptophyta</taxon>
        <taxon>Prymnesiophyceae</taxon>
        <taxon>Isochrysidales</taxon>
        <taxon>Noelaerhabdaceae</taxon>
        <taxon>Emiliania</taxon>
    </lineage>
</organism>
<dbReference type="SUPFAM" id="SSF64268">
    <property type="entry name" value="PX domain"/>
    <property type="match status" value="1"/>
</dbReference>
<keyword evidence="1" id="KW-0175">Coiled coil</keyword>
<dbReference type="PaxDb" id="2903-EOD13583"/>
<evidence type="ECO:0000256" key="1">
    <source>
        <dbReference type="SAM" id="Coils"/>
    </source>
</evidence>
<dbReference type="Pfam" id="PF00787">
    <property type="entry name" value="PX"/>
    <property type="match status" value="1"/>
</dbReference>
<dbReference type="KEGG" id="ehx:EMIHUDRAFT_451995"/>
<feature type="coiled-coil region" evidence="1">
    <location>
        <begin position="172"/>
        <end position="303"/>
    </location>
</feature>
<dbReference type="Proteomes" id="UP000013827">
    <property type="component" value="Unassembled WGS sequence"/>
</dbReference>
<proteinExistence type="predicted"/>
<name>A0A0D3IQP8_EMIH1</name>
<accession>A0A0D3IQP8</accession>
<sequence>MYVALTYIPGGGLLTGELEDGECAANDPFSDCFFPSFSRLVMSALFRASATGVVLATGHGAPTITAERRYRQFDVLDKTLRAAFQGVPDLPGKAGWLSSSDKDFLDKRKAGLSSYLRSITLDPALSQNEDVRSFLELGSAEELFVRLQEKEHFCNLAVLEKDKALEAQRQRVAALTGENGRAQHDIQALEAQIAEAARGREEAKAAADAALGLARQQVGQLEEAVLAAQAAEAEAVDTRRATAQRLEDESRKQQLQAATREAQALRAELASSAAEGAALRRELSNRKEELHRATARADALREEALGSLDARVVACVRKEEGPRWWWAYQAFAETRRAALDEYLQGLVGDAGLRTSLSLQAFLELGALVGRNAVLSPAPSPSMRARSSNT</sequence>
<dbReference type="InterPro" id="IPR001683">
    <property type="entry name" value="PX_dom"/>
</dbReference>
<feature type="domain" description="PX" evidence="2">
    <location>
        <begin position="1"/>
        <end position="142"/>
    </location>
</feature>
<dbReference type="STRING" id="2903.R1BTX3"/>
<dbReference type="InterPro" id="IPR036871">
    <property type="entry name" value="PX_dom_sf"/>
</dbReference>
<dbReference type="RefSeq" id="XP_005766012.1">
    <property type="nucleotide sequence ID" value="XM_005765955.1"/>
</dbReference>
<dbReference type="PANTHER" id="PTHR22775:SF3">
    <property type="entry name" value="SORTING NEXIN-13"/>
    <property type="match status" value="1"/>
</dbReference>
<dbReference type="GO" id="GO:0035091">
    <property type="term" value="F:phosphatidylinositol binding"/>
    <property type="evidence" value="ECO:0007669"/>
    <property type="project" value="InterPro"/>
</dbReference>
<dbReference type="EnsemblProtists" id="EOD13583">
    <property type="protein sequence ID" value="EOD13583"/>
    <property type="gene ID" value="EMIHUDRAFT_451995"/>
</dbReference>
<reference evidence="3" key="2">
    <citation type="submission" date="2024-10" db="UniProtKB">
        <authorList>
            <consortium name="EnsemblProtists"/>
        </authorList>
    </citation>
    <scope>IDENTIFICATION</scope>
</reference>
<dbReference type="Gene3D" id="3.30.1520.10">
    <property type="entry name" value="Phox-like domain"/>
    <property type="match status" value="1"/>
</dbReference>
<dbReference type="PROSITE" id="PS50195">
    <property type="entry name" value="PX"/>
    <property type="match status" value="1"/>
</dbReference>
<dbReference type="SMART" id="SM00312">
    <property type="entry name" value="PX"/>
    <property type="match status" value="1"/>
</dbReference>
<evidence type="ECO:0000259" key="2">
    <source>
        <dbReference type="PROSITE" id="PS50195"/>
    </source>
</evidence>
<dbReference type="CDD" id="cd06093">
    <property type="entry name" value="PX_domain"/>
    <property type="match status" value="1"/>
</dbReference>
<dbReference type="PANTHER" id="PTHR22775">
    <property type="entry name" value="SORTING NEXIN"/>
    <property type="match status" value="1"/>
</dbReference>
<dbReference type="GeneID" id="17259760"/>
<dbReference type="AlphaFoldDB" id="A0A0D3IQP8"/>
<evidence type="ECO:0000313" key="4">
    <source>
        <dbReference type="Proteomes" id="UP000013827"/>
    </source>
</evidence>
<keyword evidence="4" id="KW-1185">Reference proteome</keyword>